<organism evidence="1 2">
    <name type="scientific">Paenibacillus uliginis N3/975</name>
    <dbReference type="NCBI Taxonomy" id="1313296"/>
    <lineage>
        <taxon>Bacteria</taxon>
        <taxon>Bacillati</taxon>
        <taxon>Bacillota</taxon>
        <taxon>Bacilli</taxon>
        <taxon>Bacillales</taxon>
        <taxon>Paenibacillaceae</taxon>
        <taxon>Paenibacillus</taxon>
    </lineage>
</organism>
<dbReference type="AlphaFoldDB" id="A0A1X7H0C4"/>
<keyword evidence="2" id="KW-1185">Reference proteome</keyword>
<dbReference type="EMBL" id="LT840184">
    <property type="protein sequence ID" value="SMF77373.1"/>
    <property type="molecule type" value="Genomic_DNA"/>
</dbReference>
<protein>
    <submittedName>
        <fullName evidence="1">Uncharacterized protein</fullName>
    </submittedName>
</protein>
<name>A0A1X7H0C4_9BACL</name>
<evidence type="ECO:0000313" key="1">
    <source>
        <dbReference type="EMBL" id="SMF77373.1"/>
    </source>
</evidence>
<gene>
    <name evidence="1" type="ORF">SAMN05661091_1433</name>
</gene>
<dbReference type="Proteomes" id="UP000192940">
    <property type="component" value="Chromosome I"/>
</dbReference>
<proteinExistence type="predicted"/>
<accession>A0A1X7H0C4</accession>
<sequence length="44" mass="5290">MWESVQKFQTELGEIEIYKPVTTSTKDEQHEFYVFLANLLYADF</sequence>
<evidence type="ECO:0000313" key="2">
    <source>
        <dbReference type="Proteomes" id="UP000192940"/>
    </source>
</evidence>
<reference evidence="2" key="1">
    <citation type="submission" date="2017-04" db="EMBL/GenBank/DDBJ databases">
        <authorList>
            <person name="Varghese N."/>
            <person name="Submissions S."/>
        </authorList>
    </citation>
    <scope>NUCLEOTIDE SEQUENCE [LARGE SCALE GENOMIC DNA]</scope>
    <source>
        <strain evidence="2">N3/975</strain>
    </source>
</reference>